<dbReference type="GO" id="GO:0035805">
    <property type="term" value="C:egg coat"/>
    <property type="evidence" value="ECO:0007669"/>
    <property type="project" value="UniProtKB-SubCell"/>
</dbReference>
<keyword evidence="7 18" id="KW-1133">Transmembrane helix</keyword>
<dbReference type="InterPro" id="IPR055356">
    <property type="entry name" value="ZP-N"/>
</dbReference>
<organism evidence="22 23">
    <name type="scientific">Petromyzon marinus</name>
    <name type="common">Sea lamprey</name>
    <dbReference type="NCBI Taxonomy" id="7757"/>
    <lineage>
        <taxon>Eukaryota</taxon>
        <taxon>Metazoa</taxon>
        <taxon>Chordata</taxon>
        <taxon>Craniata</taxon>
        <taxon>Vertebrata</taxon>
        <taxon>Cyclostomata</taxon>
        <taxon>Hyperoartia</taxon>
        <taxon>Petromyzontiformes</taxon>
        <taxon>Petromyzontidae</taxon>
        <taxon>Petromyzon</taxon>
    </lineage>
</organism>
<evidence type="ECO:0000313" key="22">
    <source>
        <dbReference type="Proteomes" id="UP001318040"/>
    </source>
</evidence>
<gene>
    <name evidence="23" type="primary">LOC116940542</name>
</gene>
<evidence type="ECO:0000256" key="19">
    <source>
        <dbReference type="SAM" id="SignalP"/>
    </source>
</evidence>
<comment type="function">
    <text evidence="13">Component of the zona pellucida, an extracellular matrix surrounding oocytes which mediates sperm binding, induction of the acrosome reaction and prevents post-fertilization polyspermy. The zona pellucida is composed of 3 to 4 glycoproteins, ZP1, ZP2, ZP3, and ZP4. ZP4 may act as a sperm receptor.</text>
</comment>
<protein>
    <recommendedName>
        <fullName evidence="14">Zona pellucida sperm-binding protein 4</fullName>
    </recommendedName>
    <alternativeName>
        <fullName evidence="16">Zona pellucida glycoprotein 4</fullName>
    </alternativeName>
    <alternativeName>
        <fullName evidence="15">Zona pellucida protein B</fullName>
    </alternativeName>
</protein>
<keyword evidence="22" id="KW-1185">Reference proteome</keyword>
<dbReference type="PANTHER" id="PTHR23343:SF31">
    <property type="entry name" value="ZONA PELLUCIDA SPERM-BINDING PROTEIN 4"/>
    <property type="match status" value="1"/>
</dbReference>
<dbReference type="AlphaFoldDB" id="A0AAJ7WQG2"/>
<dbReference type="RefSeq" id="XP_032806389.1">
    <property type="nucleotide sequence ID" value="XM_032950498.1"/>
</dbReference>
<keyword evidence="11" id="KW-0278">Fertilization</keyword>
<dbReference type="PROSITE" id="PS51034">
    <property type="entry name" value="ZP_2"/>
    <property type="match status" value="1"/>
</dbReference>
<keyword evidence="3" id="KW-0964">Secreted</keyword>
<comment type="caution">
    <text evidence="17">Lacks conserved residue(s) required for the propagation of feature annotation.</text>
</comment>
<keyword evidence="5" id="KW-0165">Cleavage on pair of basic residues</keyword>
<keyword evidence="9" id="KW-1015">Disulfide bond</keyword>
<evidence type="ECO:0000256" key="14">
    <source>
        <dbReference type="ARBA" id="ARBA00040238"/>
    </source>
</evidence>
<keyword evidence="6 18" id="KW-0812">Transmembrane</keyword>
<feature type="signal peptide" evidence="19">
    <location>
        <begin position="1"/>
        <end position="17"/>
    </location>
</feature>
<evidence type="ECO:0000256" key="9">
    <source>
        <dbReference type="ARBA" id="ARBA00023157"/>
    </source>
</evidence>
<dbReference type="InterPro" id="IPR000519">
    <property type="entry name" value="P_trefoil_dom"/>
</dbReference>
<feature type="domain" description="ZP" evidence="20">
    <location>
        <begin position="187"/>
        <end position="462"/>
    </location>
</feature>
<evidence type="ECO:0000256" key="1">
    <source>
        <dbReference type="ARBA" id="ARBA00004251"/>
    </source>
</evidence>
<dbReference type="PROSITE" id="PS00682">
    <property type="entry name" value="ZP_1"/>
    <property type="match status" value="1"/>
</dbReference>
<evidence type="ECO:0000256" key="5">
    <source>
        <dbReference type="ARBA" id="ARBA00022685"/>
    </source>
</evidence>
<evidence type="ECO:0000256" key="13">
    <source>
        <dbReference type="ARBA" id="ARBA00037545"/>
    </source>
</evidence>
<evidence type="ECO:0000256" key="4">
    <source>
        <dbReference type="ARBA" id="ARBA00022530"/>
    </source>
</evidence>
<evidence type="ECO:0000313" key="23">
    <source>
        <dbReference type="RefSeq" id="XP_032806389.1"/>
    </source>
</evidence>
<comment type="subcellular location">
    <subcellularLocation>
        <location evidence="1">Cell membrane</location>
        <topology evidence="1">Single-pass type I membrane protein</topology>
    </subcellularLocation>
    <subcellularLocation>
        <location evidence="12">Zona pellucida</location>
    </subcellularLocation>
</comment>
<evidence type="ECO:0000259" key="21">
    <source>
        <dbReference type="PROSITE" id="PS51448"/>
    </source>
</evidence>
<evidence type="ECO:0000256" key="10">
    <source>
        <dbReference type="ARBA" id="ARBA00023180"/>
    </source>
</evidence>
<dbReference type="InterPro" id="IPR001507">
    <property type="entry name" value="ZP_dom"/>
</dbReference>
<dbReference type="GO" id="GO:0005886">
    <property type="term" value="C:plasma membrane"/>
    <property type="evidence" value="ECO:0007669"/>
    <property type="project" value="UniProtKB-SubCell"/>
</dbReference>
<dbReference type="Proteomes" id="UP001318040">
    <property type="component" value="Chromosome 9"/>
</dbReference>
<dbReference type="GO" id="GO:0035804">
    <property type="term" value="F:structural constituent of egg coat"/>
    <property type="evidence" value="ECO:0007669"/>
    <property type="project" value="TreeGrafter"/>
</dbReference>
<evidence type="ECO:0000256" key="16">
    <source>
        <dbReference type="ARBA" id="ARBA00042573"/>
    </source>
</evidence>
<evidence type="ECO:0000256" key="18">
    <source>
        <dbReference type="SAM" id="Phobius"/>
    </source>
</evidence>
<dbReference type="Gene3D" id="2.60.40.4100">
    <property type="entry name" value="Zona pellucida, ZP-C domain"/>
    <property type="match status" value="1"/>
</dbReference>
<sequence>MVRIFLLSVLCTCTCHARVANLWKRVGFQDAPRDLETRCLSTSLGFFIPKSGSAQRFTIRVLENSNIATNIETLPNECGYKIEDDARGVEFKVNNEACCVHTKNGKRTVNIHLEEAVDGQTTQAWRFTLDCPLNLRSLRIGESSACASTLPNVRCGAAAARSDRDACSRRGCCYDPIRQVCLYGEAACTMDGRFVITVSRNLTWPPLNLSTVHLSGDLLGCGPVVLSPDHVVFDFSVNSCGVTTRWNEVELVYGALVTAEHELCIDGDVAITKSSTFKLLLECRLLRTDDRPFLGVQVNTYPPPLPATAIGTLFIELQVATDGGYLDYYSQFPVVKFLRDPIFLEVRLLDHPDPSLVLVLQDCWATPTPDPLNSVQWRVLDDHCPFTGDNFPTVLHPMTEFPDVPLATHRKRLEVKTFTFAGPQGNVFPNGQANLYFHCRAYVCQGDDRSCVPTCHLSRLKRQVRDVVQRDHSLATSEGAVVLLEKKPSGATLLSSLLNCSGLGCAALALCGLALLVILCCTLLILGRGYIRLLNATGHGRAARRSRVATSYKWSGANGC</sequence>
<evidence type="ECO:0000256" key="17">
    <source>
        <dbReference type="PROSITE-ProRule" id="PRU00779"/>
    </source>
</evidence>
<feature type="chain" id="PRO_5042618546" description="Zona pellucida sperm-binding protein 4" evidence="19">
    <location>
        <begin position="18"/>
        <end position="560"/>
    </location>
</feature>
<dbReference type="GO" id="GO:0007339">
    <property type="term" value="P:binding of sperm to zona pellucida"/>
    <property type="evidence" value="ECO:0007669"/>
    <property type="project" value="TreeGrafter"/>
</dbReference>
<evidence type="ECO:0000259" key="20">
    <source>
        <dbReference type="PROSITE" id="PS51034"/>
    </source>
</evidence>
<name>A0AAJ7WQG2_PETMA</name>
<dbReference type="PANTHER" id="PTHR23343">
    <property type="entry name" value="ZONA PELLUCIDA SPERM-BINDING PROTEIN"/>
    <property type="match status" value="1"/>
</dbReference>
<evidence type="ECO:0000256" key="6">
    <source>
        <dbReference type="ARBA" id="ARBA00022692"/>
    </source>
</evidence>
<dbReference type="InterPro" id="IPR042235">
    <property type="entry name" value="ZP-C_dom"/>
</dbReference>
<dbReference type="InterPro" id="IPR051148">
    <property type="entry name" value="Zona_Pellucida_Domain_gp"/>
</dbReference>
<keyword evidence="10" id="KW-0325">Glycoprotein</keyword>
<keyword evidence="8 18" id="KW-0472">Membrane</keyword>
<evidence type="ECO:0000256" key="7">
    <source>
        <dbReference type="ARBA" id="ARBA00022989"/>
    </source>
</evidence>
<keyword evidence="4" id="KW-0272">Extracellular matrix</keyword>
<accession>A0AAJ7WQG2</accession>
<dbReference type="InterPro" id="IPR017977">
    <property type="entry name" value="ZP_dom_CS"/>
</dbReference>
<feature type="transmembrane region" description="Helical" evidence="18">
    <location>
        <begin position="506"/>
        <end position="526"/>
    </location>
</feature>
<dbReference type="SMART" id="SM00241">
    <property type="entry name" value="ZP"/>
    <property type="match status" value="1"/>
</dbReference>
<evidence type="ECO:0000256" key="12">
    <source>
        <dbReference type="ARBA" id="ARBA00024183"/>
    </source>
</evidence>
<evidence type="ECO:0000256" key="11">
    <source>
        <dbReference type="ARBA" id="ARBA00023279"/>
    </source>
</evidence>
<dbReference type="InterPro" id="IPR055355">
    <property type="entry name" value="ZP-C"/>
</dbReference>
<reference evidence="23" key="1">
    <citation type="submission" date="2025-08" db="UniProtKB">
        <authorList>
            <consortium name="RefSeq"/>
        </authorList>
    </citation>
    <scope>IDENTIFICATION</scope>
    <source>
        <tissue evidence="23">Sperm</tissue>
    </source>
</reference>
<evidence type="ECO:0000256" key="8">
    <source>
        <dbReference type="ARBA" id="ARBA00023136"/>
    </source>
</evidence>
<dbReference type="GeneID" id="116940542"/>
<keyword evidence="2" id="KW-1003">Cell membrane</keyword>
<keyword evidence="19" id="KW-0732">Signal</keyword>
<feature type="domain" description="P-type" evidence="21">
    <location>
        <begin position="144"/>
        <end position="185"/>
    </location>
</feature>
<dbReference type="Gene3D" id="2.60.40.3210">
    <property type="entry name" value="Zona pellucida, ZP-N domain"/>
    <property type="match status" value="1"/>
</dbReference>
<dbReference type="GO" id="GO:0060468">
    <property type="term" value="P:prevention of polyspermy"/>
    <property type="evidence" value="ECO:0007669"/>
    <property type="project" value="TreeGrafter"/>
</dbReference>
<dbReference type="Pfam" id="PF23344">
    <property type="entry name" value="ZP-N"/>
    <property type="match status" value="1"/>
</dbReference>
<dbReference type="GO" id="GO:0032190">
    <property type="term" value="F:acrosin binding"/>
    <property type="evidence" value="ECO:0007669"/>
    <property type="project" value="TreeGrafter"/>
</dbReference>
<evidence type="ECO:0000256" key="2">
    <source>
        <dbReference type="ARBA" id="ARBA00022475"/>
    </source>
</evidence>
<proteinExistence type="predicted"/>
<dbReference type="Pfam" id="PF00100">
    <property type="entry name" value="Zona_pellucida"/>
    <property type="match status" value="1"/>
</dbReference>
<dbReference type="KEGG" id="pmrn:116940542"/>
<evidence type="ECO:0000256" key="15">
    <source>
        <dbReference type="ARBA" id="ARBA00042273"/>
    </source>
</evidence>
<dbReference type="PROSITE" id="PS51448">
    <property type="entry name" value="P_TREFOIL_2"/>
    <property type="match status" value="1"/>
</dbReference>
<evidence type="ECO:0000256" key="3">
    <source>
        <dbReference type="ARBA" id="ARBA00022525"/>
    </source>
</evidence>